<dbReference type="InterPro" id="IPR000620">
    <property type="entry name" value="EamA_dom"/>
</dbReference>
<dbReference type="InterPro" id="IPR037185">
    <property type="entry name" value="EmrE-like"/>
</dbReference>
<name>R7AJ90_9FIRM</name>
<evidence type="ECO:0000256" key="5">
    <source>
        <dbReference type="ARBA" id="ARBA00022989"/>
    </source>
</evidence>
<feature type="transmembrane region" description="Helical" evidence="7">
    <location>
        <begin position="232"/>
        <end position="254"/>
    </location>
</feature>
<dbReference type="EMBL" id="CBHH010000057">
    <property type="protein sequence ID" value="CDD58445.1"/>
    <property type="molecule type" value="Genomic_DNA"/>
</dbReference>
<dbReference type="Pfam" id="PF00892">
    <property type="entry name" value="EamA"/>
    <property type="match status" value="2"/>
</dbReference>
<feature type="transmembrane region" description="Helical" evidence="7">
    <location>
        <begin position="121"/>
        <end position="138"/>
    </location>
</feature>
<dbReference type="PANTHER" id="PTHR32322">
    <property type="entry name" value="INNER MEMBRANE TRANSPORTER"/>
    <property type="match status" value="1"/>
</dbReference>
<comment type="caution">
    <text evidence="9">The sequence shown here is derived from an EMBL/GenBank/DDBJ whole genome shotgun (WGS) entry which is preliminary data.</text>
</comment>
<feature type="transmembrane region" description="Helical" evidence="7">
    <location>
        <begin position="58"/>
        <end position="77"/>
    </location>
</feature>
<keyword evidence="3" id="KW-1003">Cell membrane</keyword>
<dbReference type="GO" id="GO:0005886">
    <property type="term" value="C:plasma membrane"/>
    <property type="evidence" value="ECO:0007669"/>
    <property type="project" value="UniProtKB-SubCell"/>
</dbReference>
<keyword evidence="5 7" id="KW-1133">Transmembrane helix</keyword>
<evidence type="ECO:0000259" key="8">
    <source>
        <dbReference type="Pfam" id="PF00892"/>
    </source>
</evidence>
<feature type="domain" description="EamA" evidence="8">
    <location>
        <begin position="21"/>
        <end position="162"/>
    </location>
</feature>
<evidence type="ECO:0000256" key="1">
    <source>
        <dbReference type="ARBA" id="ARBA00004651"/>
    </source>
</evidence>
<feature type="transmembrane region" description="Helical" evidence="7">
    <location>
        <begin position="292"/>
        <end position="312"/>
    </location>
</feature>
<evidence type="ECO:0000256" key="4">
    <source>
        <dbReference type="ARBA" id="ARBA00022692"/>
    </source>
</evidence>
<protein>
    <recommendedName>
        <fullName evidence="8">EamA domain-containing protein</fullName>
    </recommendedName>
</protein>
<dbReference type="AlphaFoldDB" id="R7AJ90"/>
<feature type="transmembrane region" description="Helical" evidence="7">
    <location>
        <begin position="145"/>
        <end position="163"/>
    </location>
</feature>
<dbReference type="Proteomes" id="UP000018141">
    <property type="component" value="Unassembled WGS sequence"/>
</dbReference>
<feature type="transmembrane region" description="Helical" evidence="7">
    <location>
        <begin position="206"/>
        <end position="226"/>
    </location>
</feature>
<comment type="subcellular location">
    <subcellularLocation>
        <location evidence="1">Cell membrane</location>
        <topology evidence="1">Multi-pass membrane protein</topology>
    </subcellularLocation>
</comment>
<reference evidence="9" key="1">
    <citation type="submission" date="2012-11" db="EMBL/GenBank/DDBJ databases">
        <title>Dependencies among metagenomic species, viruses, plasmids and units of genetic variation.</title>
        <authorList>
            <person name="Nielsen H.B."/>
            <person name="Almeida M."/>
            <person name="Juncker A.S."/>
            <person name="Rasmussen S."/>
            <person name="Li J."/>
            <person name="Sunagawa S."/>
            <person name="Plichta D."/>
            <person name="Gautier L."/>
            <person name="Le Chatelier E."/>
            <person name="Peletier E."/>
            <person name="Bonde I."/>
            <person name="Nielsen T."/>
            <person name="Manichanh C."/>
            <person name="Arumugam M."/>
            <person name="Batto J."/>
            <person name="Santos M.B.Q.D."/>
            <person name="Blom N."/>
            <person name="Borruel N."/>
            <person name="Burgdorf K.S."/>
            <person name="Boumezbeur F."/>
            <person name="Casellas F."/>
            <person name="Dore J."/>
            <person name="Guarner F."/>
            <person name="Hansen T."/>
            <person name="Hildebrand F."/>
            <person name="Kaas R.S."/>
            <person name="Kennedy S."/>
            <person name="Kristiansen K."/>
            <person name="Kultima J.R."/>
            <person name="Leonard P."/>
            <person name="Levenez F."/>
            <person name="Lund O."/>
            <person name="Moumen B."/>
            <person name="Le Paslier D."/>
            <person name="Pons N."/>
            <person name="Pedersen O."/>
            <person name="Prifti E."/>
            <person name="Qin J."/>
            <person name="Raes J."/>
            <person name="Tap J."/>
            <person name="Tims S."/>
            <person name="Ussery D.W."/>
            <person name="Yamada T."/>
            <person name="MetaHit consortium"/>
            <person name="Renault P."/>
            <person name="Sicheritz-Ponten T."/>
            <person name="Bork P."/>
            <person name="Wang J."/>
            <person name="Brunak S."/>
            <person name="Ehrlich S.D."/>
        </authorList>
    </citation>
    <scope>NUCLEOTIDE SEQUENCE [LARGE SCALE GENOMIC DNA]</scope>
</reference>
<feature type="domain" description="EamA" evidence="8">
    <location>
        <begin position="175"/>
        <end position="311"/>
    </location>
</feature>
<keyword evidence="4 7" id="KW-0812">Transmembrane</keyword>
<dbReference type="SUPFAM" id="SSF103481">
    <property type="entry name" value="Multidrug resistance efflux transporter EmrE"/>
    <property type="match status" value="2"/>
</dbReference>
<evidence type="ECO:0000256" key="2">
    <source>
        <dbReference type="ARBA" id="ARBA00007362"/>
    </source>
</evidence>
<evidence type="ECO:0000256" key="6">
    <source>
        <dbReference type="ARBA" id="ARBA00023136"/>
    </source>
</evidence>
<evidence type="ECO:0000256" key="7">
    <source>
        <dbReference type="SAM" id="Phobius"/>
    </source>
</evidence>
<dbReference type="InterPro" id="IPR050638">
    <property type="entry name" value="AA-Vitamin_Transporters"/>
</dbReference>
<organism evidence="9 10">
    <name type="scientific">Bacteroides pectinophilus CAG:437</name>
    <dbReference type="NCBI Taxonomy" id="1263051"/>
    <lineage>
        <taxon>Bacteria</taxon>
        <taxon>Bacillati</taxon>
        <taxon>Bacillota</taxon>
        <taxon>Clostridia</taxon>
        <taxon>Eubacteriales</taxon>
    </lineage>
</organism>
<evidence type="ECO:0000313" key="10">
    <source>
        <dbReference type="Proteomes" id="UP000018141"/>
    </source>
</evidence>
<proteinExistence type="inferred from homology"/>
<feature type="transmembrane region" description="Helical" evidence="7">
    <location>
        <begin position="175"/>
        <end position="194"/>
    </location>
</feature>
<feature type="transmembrane region" description="Helical" evidence="7">
    <location>
        <begin position="266"/>
        <end position="286"/>
    </location>
</feature>
<comment type="similarity">
    <text evidence="2">Belongs to the EamA transporter family.</text>
</comment>
<keyword evidence="6 7" id="KW-0472">Membrane</keyword>
<dbReference type="PANTHER" id="PTHR32322:SF18">
    <property type="entry name" value="S-ADENOSYLMETHIONINE_S-ADENOSYLHOMOCYSTEINE TRANSPORTER"/>
    <property type="match status" value="1"/>
</dbReference>
<evidence type="ECO:0000313" key="9">
    <source>
        <dbReference type="EMBL" id="CDD58445.1"/>
    </source>
</evidence>
<gene>
    <name evidence="9" type="ORF">BN656_02085</name>
</gene>
<accession>R7AJ90</accession>
<sequence>MKNTTNAVNKTQILQKTWVVCALALVCTFLWGSASPCIKLGYALFNIPSGETWTQILFAGTRFVLAGILTIIIGSILNRGALLPTKSSLPSIVKLSIFQTILQYIFFYIGLAHNSGVKASIINGSNTFFVILVAALIFRQEKLNLKKVAGCVIGFAGVIIVSMNGQKIDMDLSLMGDGSLFLCALSYAFSSCLMKNYSKKDNPVMLSGYQFIFGGIVMVILGLVMGGRITQVSVSAILMLLYLACISAVAYALWGILLKYNPVSKVAIFGFTNPVFGVILSAWWLGEGGAELGWNALVALILVCIGICIVNVKTEKDN</sequence>
<evidence type="ECO:0000256" key="3">
    <source>
        <dbReference type="ARBA" id="ARBA00022475"/>
    </source>
</evidence>
<feature type="transmembrane region" description="Helical" evidence="7">
    <location>
        <begin position="89"/>
        <end position="109"/>
    </location>
</feature>